<dbReference type="Pfam" id="PF00542">
    <property type="entry name" value="Ribosomal_L12"/>
    <property type="match status" value="1"/>
</dbReference>
<sequence>MPSIGPFEFVILLVLAAVAVGLVFGVVAVARRGGGKDPAPVVAPQDLEPLIAHLVRERQLIQAIKEVRQSTGLGLAEAKAVVDGVAAGRSLYSRPSMARFQQMVLPPTPQDLPQDLPPDLATRVRQLKAAGRTEQAVHLVRGETGMEDREARLFVDSL</sequence>
<dbReference type="Proteomes" id="UP001596137">
    <property type="component" value="Unassembled WGS sequence"/>
</dbReference>
<organism evidence="3 4">
    <name type="scientific">Sphaerisporangium aureirubrum</name>
    <dbReference type="NCBI Taxonomy" id="1544736"/>
    <lineage>
        <taxon>Bacteria</taxon>
        <taxon>Bacillati</taxon>
        <taxon>Actinomycetota</taxon>
        <taxon>Actinomycetes</taxon>
        <taxon>Streptosporangiales</taxon>
        <taxon>Streptosporangiaceae</taxon>
        <taxon>Sphaerisporangium</taxon>
    </lineage>
</organism>
<evidence type="ECO:0000256" key="1">
    <source>
        <dbReference type="SAM" id="Phobius"/>
    </source>
</evidence>
<accession>A0ABW1NCU9</accession>
<protein>
    <submittedName>
        <fullName evidence="3">Ribosomal protein L7/L12</fullName>
    </submittedName>
</protein>
<keyword evidence="3" id="KW-0687">Ribonucleoprotein</keyword>
<evidence type="ECO:0000313" key="4">
    <source>
        <dbReference type="Proteomes" id="UP001596137"/>
    </source>
</evidence>
<dbReference type="RefSeq" id="WP_380747137.1">
    <property type="nucleotide sequence ID" value="NZ_JBHSRF010000004.1"/>
</dbReference>
<dbReference type="GO" id="GO:0005840">
    <property type="term" value="C:ribosome"/>
    <property type="evidence" value="ECO:0007669"/>
    <property type="project" value="UniProtKB-KW"/>
</dbReference>
<dbReference type="InterPro" id="IPR014719">
    <property type="entry name" value="Ribosomal_bL12_C/ClpS-like"/>
</dbReference>
<keyword evidence="1" id="KW-1133">Transmembrane helix</keyword>
<dbReference type="Gene3D" id="3.30.1390.10">
    <property type="match status" value="1"/>
</dbReference>
<evidence type="ECO:0000259" key="2">
    <source>
        <dbReference type="Pfam" id="PF00542"/>
    </source>
</evidence>
<name>A0ABW1NCU9_9ACTN</name>
<keyword evidence="4" id="KW-1185">Reference proteome</keyword>
<dbReference type="EMBL" id="JBHSRF010000004">
    <property type="protein sequence ID" value="MFC6080362.1"/>
    <property type="molecule type" value="Genomic_DNA"/>
</dbReference>
<keyword evidence="3" id="KW-0689">Ribosomal protein</keyword>
<keyword evidence="1" id="KW-0472">Membrane</keyword>
<keyword evidence="1" id="KW-0812">Transmembrane</keyword>
<feature type="transmembrane region" description="Helical" evidence="1">
    <location>
        <begin position="6"/>
        <end position="30"/>
    </location>
</feature>
<reference evidence="4" key="1">
    <citation type="journal article" date="2019" name="Int. J. Syst. Evol. Microbiol.">
        <title>The Global Catalogue of Microorganisms (GCM) 10K type strain sequencing project: providing services to taxonomists for standard genome sequencing and annotation.</title>
        <authorList>
            <consortium name="The Broad Institute Genomics Platform"/>
            <consortium name="The Broad Institute Genome Sequencing Center for Infectious Disease"/>
            <person name="Wu L."/>
            <person name="Ma J."/>
        </authorList>
    </citation>
    <scope>NUCLEOTIDE SEQUENCE [LARGE SCALE GENOMIC DNA]</scope>
    <source>
        <strain evidence="4">JCM 30346</strain>
    </source>
</reference>
<proteinExistence type="predicted"/>
<gene>
    <name evidence="3" type="ORF">ACFP1K_04285</name>
</gene>
<evidence type="ECO:0000313" key="3">
    <source>
        <dbReference type="EMBL" id="MFC6080362.1"/>
    </source>
</evidence>
<feature type="domain" description="Large ribosomal subunit protein bL12 C-terminal" evidence="2">
    <location>
        <begin position="60"/>
        <end position="85"/>
    </location>
</feature>
<dbReference type="InterPro" id="IPR013823">
    <property type="entry name" value="Ribosomal_bL12_C"/>
</dbReference>
<comment type="caution">
    <text evidence="3">The sequence shown here is derived from an EMBL/GenBank/DDBJ whole genome shotgun (WGS) entry which is preliminary data.</text>
</comment>